<organism evidence="10 11">
    <name type="scientific">Virgibacillus xinjiangensis</name>
    <dbReference type="NCBI Taxonomy" id="393090"/>
    <lineage>
        <taxon>Bacteria</taxon>
        <taxon>Bacillati</taxon>
        <taxon>Bacillota</taxon>
        <taxon>Bacilli</taxon>
        <taxon>Bacillales</taxon>
        <taxon>Bacillaceae</taxon>
        <taxon>Virgibacillus</taxon>
    </lineage>
</organism>
<evidence type="ECO:0000256" key="4">
    <source>
        <dbReference type="ARBA" id="ARBA00022679"/>
    </source>
</evidence>
<evidence type="ECO:0000313" key="10">
    <source>
        <dbReference type="EMBL" id="MFC3040957.1"/>
    </source>
</evidence>
<dbReference type="NCBIfam" id="TIGR01498">
    <property type="entry name" value="folK"/>
    <property type="match status" value="1"/>
</dbReference>
<dbReference type="EC" id="2.7.6.3" evidence="3"/>
<dbReference type="PROSITE" id="PS00794">
    <property type="entry name" value="HPPK"/>
    <property type="match status" value="1"/>
</dbReference>
<evidence type="ECO:0000256" key="1">
    <source>
        <dbReference type="ARBA" id="ARBA00000198"/>
    </source>
</evidence>
<dbReference type="InterPro" id="IPR000550">
    <property type="entry name" value="Hppk"/>
</dbReference>
<keyword evidence="7" id="KW-0067">ATP-binding</keyword>
<comment type="pathway">
    <text evidence="2">Cofactor biosynthesis; tetrahydrofolate biosynthesis; 2-amino-4-hydroxy-6-hydroxymethyl-7,8-dihydropteridine diphosphate from 7,8-dihydroneopterin triphosphate: step 4/4.</text>
</comment>
<evidence type="ECO:0000256" key="3">
    <source>
        <dbReference type="ARBA" id="ARBA00013253"/>
    </source>
</evidence>
<comment type="catalytic activity">
    <reaction evidence="1">
        <text>6-hydroxymethyl-7,8-dihydropterin + ATP = (7,8-dihydropterin-6-yl)methyl diphosphate + AMP + H(+)</text>
        <dbReference type="Rhea" id="RHEA:11412"/>
        <dbReference type="ChEBI" id="CHEBI:15378"/>
        <dbReference type="ChEBI" id="CHEBI:30616"/>
        <dbReference type="ChEBI" id="CHEBI:44841"/>
        <dbReference type="ChEBI" id="CHEBI:72950"/>
        <dbReference type="ChEBI" id="CHEBI:456215"/>
        <dbReference type="EC" id="2.7.6.3"/>
    </reaction>
</comment>
<protein>
    <recommendedName>
        <fullName evidence="3">2-amino-4-hydroxy-6-hydroxymethyldihydropteridine diphosphokinase</fullName>
        <ecNumber evidence="3">2.7.6.3</ecNumber>
    </recommendedName>
</protein>
<dbReference type="PANTHER" id="PTHR43071">
    <property type="entry name" value="2-AMINO-4-HYDROXY-6-HYDROXYMETHYLDIHYDROPTERIDINE PYROPHOSPHOKINASE"/>
    <property type="match status" value="1"/>
</dbReference>
<dbReference type="Pfam" id="PF01288">
    <property type="entry name" value="HPPK"/>
    <property type="match status" value="1"/>
</dbReference>
<comment type="caution">
    <text evidence="10">The sequence shown here is derived from an EMBL/GenBank/DDBJ whole genome shotgun (WGS) entry which is preliminary data.</text>
</comment>
<evidence type="ECO:0000256" key="2">
    <source>
        <dbReference type="ARBA" id="ARBA00005051"/>
    </source>
</evidence>
<reference evidence="11" key="1">
    <citation type="journal article" date="2019" name="Int. J. Syst. Evol. Microbiol.">
        <title>The Global Catalogue of Microorganisms (GCM) 10K type strain sequencing project: providing services to taxonomists for standard genome sequencing and annotation.</title>
        <authorList>
            <consortium name="The Broad Institute Genomics Platform"/>
            <consortium name="The Broad Institute Genome Sequencing Center for Infectious Disease"/>
            <person name="Wu L."/>
            <person name="Ma J."/>
        </authorList>
    </citation>
    <scope>NUCLEOTIDE SEQUENCE [LARGE SCALE GENOMIC DNA]</scope>
    <source>
        <strain evidence="11">KCTC 13128</strain>
    </source>
</reference>
<dbReference type="Gene3D" id="3.30.70.560">
    <property type="entry name" value="7,8-Dihydro-6-hydroxymethylpterin-pyrophosphokinase HPPK"/>
    <property type="match status" value="1"/>
</dbReference>
<name>A0ABV7CWV1_9BACI</name>
<dbReference type="CDD" id="cd00483">
    <property type="entry name" value="HPPK"/>
    <property type="match status" value="1"/>
</dbReference>
<sequence length="170" mass="19501">MNKAFIALGTNIEPRDEHLYRALTLLDKSTMVSVEIKSSVYETLPVGYTDQSDFLNMVVEVSTPSSPVELLEICQSIEQELGRKRNIRWGPRTIDLDILLYNQENSKMERLVIPHPRMHERAFVLVPLNEIAPDLVIPGFDERVEDLIDRLPETDIRDVKKWIKGESAEG</sequence>
<keyword evidence="8" id="KW-0289">Folate biosynthesis</keyword>
<evidence type="ECO:0000256" key="8">
    <source>
        <dbReference type="ARBA" id="ARBA00022909"/>
    </source>
</evidence>
<accession>A0ABV7CWV1</accession>
<dbReference type="RefSeq" id="WP_390272784.1">
    <property type="nucleotide sequence ID" value="NZ_JBHRSA010000046.1"/>
</dbReference>
<evidence type="ECO:0000256" key="5">
    <source>
        <dbReference type="ARBA" id="ARBA00022741"/>
    </source>
</evidence>
<keyword evidence="4 10" id="KW-0808">Transferase</keyword>
<keyword evidence="6" id="KW-0418">Kinase</keyword>
<dbReference type="InterPro" id="IPR035907">
    <property type="entry name" value="Hppk_sf"/>
</dbReference>
<dbReference type="SUPFAM" id="SSF55083">
    <property type="entry name" value="6-hydroxymethyl-7,8-dihydropterin pyrophosphokinase, HPPK"/>
    <property type="match status" value="1"/>
</dbReference>
<dbReference type="GO" id="GO:0003848">
    <property type="term" value="F:2-amino-4-hydroxy-6-hydroxymethyldihydropteridine diphosphokinase activity"/>
    <property type="evidence" value="ECO:0007669"/>
    <property type="project" value="UniProtKB-EC"/>
</dbReference>
<dbReference type="EMBL" id="JBHRSA010000046">
    <property type="protein sequence ID" value="MFC3040957.1"/>
    <property type="molecule type" value="Genomic_DNA"/>
</dbReference>
<feature type="domain" description="7,8-dihydro-6-hydroxymethylpterin-pyrophosphokinase" evidence="9">
    <location>
        <begin position="88"/>
        <end position="99"/>
    </location>
</feature>
<evidence type="ECO:0000256" key="7">
    <source>
        <dbReference type="ARBA" id="ARBA00022840"/>
    </source>
</evidence>
<dbReference type="PANTHER" id="PTHR43071:SF1">
    <property type="entry name" value="2-AMINO-4-HYDROXY-6-HYDROXYMETHYLDIHYDROPTERIDINE PYROPHOSPHOKINASE"/>
    <property type="match status" value="1"/>
</dbReference>
<dbReference type="Proteomes" id="UP001595279">
    <property type="component" value="Unassembled WGS sequence"/>
</dbReference>
<keyword evidence="5" id="KW-0547">Nucleotide-binding</keyword>
<evidence type="ECO:0000256" key="6">
    <source>
        <dbReference type="ARBA" id="ARBA00022777"/>
    </source>
</evidence>
<keyword evidence="11" id="KW-1185">Reference proteome</keyword>
<proteinExistence type="predicted"/>
<gene>
    <name evidence="10" type="primary">folK</name>
    <name evidence="10" type="ORF">ACFOGI_11965</name>
</gene>
<evidence type="ECO:0000313" key="11">
    <source>
        <dbReference type="Proteomes" id="UP001595279"/>
    </source>
</evidence>
<evidence type="ECO:0000259" key="9">
    <source>
        <dbReference type="PROSITE" id="PS00794"/>
    </source>
</evidence>